<dbReference type="WBParaSite" id="L893_g11339.t1">
    <property type="protein sequence ID" value="L893_g11339.t1"/>
    <property type="gene ID" value="L893_g11339"/>
</dbReference>
<dbReference type="AlphaFoldDB" id="A0A1I7Y0B3"/>
<proteinExistence type="predicted"/>
<sequence length="165" mass="19144">MRTNAHNHDIAYSREVCLAAAKSAAANEPIPRMVHCVLRGLQIAVSPHDDYKPCEQFIKRGNAVKPVNSRIPTYVLNFDRKLRLEDDGDVIIERQNMDQIDQSQLCKVEYAETDDLALQRAEALFAYWSLDENNDDRKKRVRAKSNMFHLKEIAKKYNMPCTYMR</sequence>
<name>A0A1I7Y0B3_9BILA</name>
<organism evidence="1 2">
    <name type="scientific">Steinernema glaseri</name>
    <dbReference type="NCBI Taxonomy" id="37863"/>
    <lineage>
        <taxon>Eukaryota</taxon>
        <taxon>Metazoa</taxon>
        <taxon>Ecdysozoa</taxon>
        <taxon>Nematoda</taxon>
        <taxon>Chromadorea</taxon>
        <taxon>Rhabditida</taxon>
        <taxon>Tylenchina</taxon>
        <taxon>Panagrolaimomorpha</taxon>
        <taxon>Strongyloidoidea</taxon>
        <taxon>Steinernematidae</taxon>
        <taxon>Steinernema</taxon>
    </lineage>
</organism>
<evidence type="ECO:0000313" key="1">
    <source>
        <dbReference type="Proteomes" id="UP000095287"/>
    </source>
</evidence>
<accession>A0A1I7Y0B3</accession>
<keyword evidence="1" id="KW-1185">Reference proteome</keyword>
<dbReference type="Proteomes" id="UP000095287">
    <property type="component" value="Unplaced"/>
</dbReference>
<evidence type="ECO:0000313" key="2">
    <source>
        <dbReference type="WBParaSite" id="L893_g11339.t1"/>
    </source>
</evidence>
<reference evidence="2" key="1">
    <citation type="submission" date="2016-11" db="UniProtKB">
        <authorList>
            <consortium name="WormBaseParasite"/>
        </authorList>
    </citation>
    <scope>IDENTIFICATION</scope>
</reference>
<protein>
    <submittedName>
        <fullName evidence="2">Ras-associating domain-containing protein</fullName>
    </submittedName>
</protein>